<feature type="domain" description="Aromatic amino acid beta-eliminating lyase/threonine aldolase" evidence="6">
    <location>
        <begin position="9"/>
        <end position="291"/>
    </location>
</feature>
<dbReference type="Proteomes" id="UP000002669">
    <property type="component" value="Unassembled WGS sequence"/>
</dbReference>
<dbReference type="OrthoDB" id="10261951at2759"/>
<dbReference type="Gene3D" id="3.90.1150.10">
    <property type="entry name" value="Aspartate Aminotransferase, domain 1"/>
    <property type="match status" value="1"/>
</dbReference>
<comment type="cofactor">
    <cofactor evidence="1">
        <name>pyridoxal 5'-phosphate</name>
        <dbReference type="ChEBI" id="CHEBI:597326"/>
    </cofactor>
</comment>
<proteinExistence type="inferred from homology"/>
<protein>
    <recommendedName>
        <fullName evidence="6">Aromatic amino acid beta-eliminating lyase/threonine aldolase domain-containing protein</fullName>
    </recommendedName>
</protein>
<dbReference type="InterPro" id="IPR015424">
    <property type="entry name" value="PyrdxlP-dep_Trfase"/>
</dbReference>
<dbReference type="InParanoid" id="E4UQS6"/>
<dbReference type="STRING" id="535722.E4UQS6"/>
<feature type="modified residue" description="N6-(pyridoxal phosphate)lysine" evidence="5">
    <location>
        <position position="204"/>
    </location>
</feature>
<evidence type="ECO:0000256" key="2">
    <source>
        <dbReference type="ARBA" id="ARBA00006966"/>
    </source>
</evidence>
<evidence type="ECO:0000256" key="3">
    <source>
        <dbReference type="ARBA" id="ARBA00022898"/>
    </source>
</evidence>
<keyword evidence="4" id="KW-0456">Lyase</keyword>
<dbReference type="HOGENOM" id="CLU_029381_0_0_1"/>
<dbReference type="InterPro" id="IPR015421">
    <property type="entry name" value="PyrdxlP-dep_Trfase_major"/>
</dbReference>
<dbReference type="GO" id="GO:0005829">
    <property type="term" value="C:cytosol"/>
    <property type="evidence" value="ECO:0007669"/>
    <property type="project" value="TreeGrafter"/>
</dbReference>
<evidence type="ECO:0000256" key="1">
    <source>
        <dbReference type="ARBA" id="ARBA00001933"/>
    </source>
</evidence>
<comment type="similarity">
    <text evidence="2">Belongs to the threonine aldolase family.</text>
</comment>
<dbReference type="GO" id="GO:0006567">
    <property type="term" value="P:L-threonine catabolic process"/>
    <property type="evidence" value="ECO:0007669"/>
    <property type="project" value="TreeGrafter"/>
</dbReference>
<sequence>MDQPRVINFKSDTQSLPTEEMKQFMIKAELGDEQHNGDPTTTELCKRVAKLLGKETAVFLPSGTMCNQIAINIHCRPGDEIICDQSSHIINYEAGGPAANAGVMVHAIAGERGIFTAEQVKNAIRAPSRYFPESRLLCVEQTANLGGGAIWPLSTLQEVAAVSKEAGMATHMDGARLFNAVAATGISAAAYAEPFDSVWIDLSKGLGCPIGAVLCGSADFIQEAWRLKQRLGGAMRQSGIVAAAGIYALDHNISRLSEDHANARLLAKLISTLPGVSIKLGEVETNLVYFEVKDQEGRPAAAEFVAKLQSLGVKGGAMGASTVRFATYLNVSEDDIRAAMPAIRETVSSITGLQISA</sequence>
<dbReference type="PANTHER" id="PTHR48097:SF9">
    <property type="entry name" value="L-THREONINE ALDOLASE"/>
    <property type="match status" value="1"/>
</dbReference>
<dbReference type="GeneID" id="10030884"/>
<keyword evidence="3" id="KW-0663">Pyridoxal phosphate</keyword>
<dbReference type="NCBIfam" id="NF041359">
    <property type="entry name" value="GntG_guanitoxin"/>
    <property type="match status" value="1"/>
</dbReference>
<reference evidence="8" key="1">
    <citation type="journal article" date="2012" name="MBio">
        <title>Comparative genome analysis of Trichophyton rubrum and related dermatophytes reveals candidate genes involved in infection.</title>
        <authorList>
            <person name="Martinez D.A."/>
            <person name="Oliver B.G."/>
            <person name="Graeser Y."/>
            <person name="Goldberg J.M."/>
            <person name="Li W."/>
            <person name="Martinez-Rossi N.M."/>
            <person name="Monod M."/>
            <person name="Shelest E."/>
            <person name="Barton R.C."/>
            <person name="Birch E."/>
            <person name="Brakhage A.A."/>
            <person name="Chen Z."/>
            <person name="Gurr S.J."/>
            <person name="Heiman D."/>
            <person name="Heitman J."/>
            <person name="Kosti I."/>
            <person name="Rossi A."/>
            <person name="Saif S."/>
            <person name="Samalova M."/>
            <person name="Saunders C.W."/>
            <person name="Shea T."/>
            <person name="Summerbell R.C."/>
            <person name="Xu J."/>
            <person name="Young S."/>
            <person name="Zeng Q."/>
            <person name="Birren B.W."/>
            <person name="Cuomo C.A."/>
            <person name="White T.C."/>
        </authorList>
    </citation>
    <scope>NUCLEOTIDE SEQUENCE [LARGE SCALE GENOMIC DNA]</scope>
    <source>
        <strain evidence="8">ATCC MYA-4604 / CBS 118893</strain>
    </source>
</reference>
<dbReference type="PANTHER" id="PTHR48097">
    <property type="entry name" value="L-THREONINE ALDOLASE-RELATED"/>
    <property type="match status" value="1"/>
</dbReference>
<name>E4UQS6_ARTGP</name>
<dbReference type="InterPro" id="IPR023603">
    <property type="entry name" value="Low_specificity_L-TA-like"/>
</dbReference>
<dbReference type="RefSeq" id="XP_003175576.1">
    <property type="nucleotide sequence ID" value="XM_003175528.1"/>
</dbReference>
<dbReference type="EMBL" id="DS989823">
    <property type="protein sequence ID" value="EFR00094.1"/>
    <property type="molecule type" value="Genomic_DNA"/>
</dbReference>
<evidence type="ECO:0000313" key="8">
    <source>
        <dbReference type="Proteomes" id="UP000002669"/>
    </source>
</evidence>
<dbReference type="Pfam" id="PF01212">
    <property type="entry name" value="Beta_elim_lyase"/>
    <property type="match status" value="1"/>
</dbReference>
<dbReference type="FunFam" id="3.40.640.10:FF:000030">
    <property type="entry name" value="Low-specificity L-threonine aldolase"/>
    <property type="match status" value="1"/>
</dbReference>
<dbReference type="AlphaFoldDB" id="E4UQS6"/>
<evidence type="ECO:0000256" key="5">
    <source>
        <dbReference type="PIRSR" id="PIRSR017617-1"/>
    </source>
</evidence>
<evidence type="ECO:0000256" key="4">
    <source>
        <dbReference type="ARBA" id="ARBA00023239"/>
    </source>
</evidence>
<dbReference type="OMA" id="CNQIAIN"/>
<dbReference type="InterPro" id="IPR015422">
    <property type="entry name" value="PyrdxlP-dep_Trfase_small"/>
</dbReference>
<dbReference type="VEuPathDB" id="FungiDB:MGYG_03100"/>
<dbReference type="eggNOG" id="KOG1368">
    <property type="taxonomic scope" value="Eukaryota"/>
</dbReference>
<dbReference type="SUPFAM" id="SSF53383">
    <property type="entry name" value="PLP-dependent transferases"/>
    <property type="match status" value="1"/>
</dbReference>
<organism evidence="8">
    <name type="scientific">Arthroderma gypseum (strain ATCC MYA-4604 / CBS 118893)</name>
    <name type="common">Microsporum gypseum</name>
    <dbReference type="NCBI Taxonomy" id="535722"/>
    <lineage>
        <taxon>Eukaryota</taxon>
        <taxon>Fungi</taxon>
        <taxon>Dikarya</taxon>
        <taxon>Ascomycota</taxon>
        <taxon>Pezizomycotina</taxon>
        <taxon>Eurotiomycetes</taxon>
        <taxon>Eurotiomycetidae</taxon>
        <taxon>Onygenales</taxon>
        <taxon>Arthrodermataceae</taxon>
        <taxon>Nannizzia</taxon>
    </lineage>
</organism>
<evidence type="ECO:0000313" key="7">
    <source>
        <dbReference type="EMBL" id="EFR00094.1"/>
    </source>
</evidence>
<evidence type="ECO:0000259" key="6">
    <source>
        <dbReference type="Pfam" id="PF01212"/>
    </source>
</evidence>
<dbReference type="PIRSF" id="PIRSF017617">
    <property type="entry name" value="Thr_aldolase"/>
    <property type="match status" value="1"/>
</dbReference>
<dbReference type="GO" id="GO:0008732">
    <property type="term" value="F:L-allo-threonine aldolase activity"/>
    <property type="evidence" value="ECO:0007669"/>
    <property type="project" value="TreeGrafter"/>
</dbReference>
<accession>E4UQS6</accession>
<keyword evidence="8" id="KW-1185">Reference proteome</keyword>
<dbReference type="Gene3D" id="3.40.640.10">
    <property type="entry name" value="Type I PLP-dependent aspartate aminotransferase-like (Major domain)"/>
    <property type="match status" value="1"/>
</dbReference>
<dbReference type="InterPro" id="IPR001597">
    <property type="entry name" value="ArAA_b-elim_lyase/Thr_aldolase"/>
</dbReference>
<gene>
    <name evidence="7" type="ORF">MGYG_03100</name>
</gene>
<dbReference type="GO" id="GO:0006545">
    <property type="term" value="P:glycine biosynthetic process"/>
    <property type="evidence" value="ECO:0007669"/>
    <property type="project" value="TreeGrafter"/>
</dbReference>